<evidence type="ECO:0000256" key="1">
    <source>
        <dbReference type="ARBA" id="ARBA00022729"/>
    </source>
</evidence>
<dbReference type="Pfam" id="PF00326">
    <property type="entry name" value="Peptidase_S9"/>
    <property type="match status" value="1"/>
</dbReference>
<evidence type="ECO:0000313" key="3">
    <source>
        <dbReference type="EMBL" id="KAF2723182.1"/>
    </source>
</evidence>
<dbReference type="PANTHER" id="PTHR43037">
    <property type="entry name" value="UNNAMED PRODUCT-RELATED"/>
    <property type="match status" value="1"/>
</dbReference>
<dbReference type="InterPro" id="IPR001375">
    <property type="entry name" value="Peptidase_S9_cat"/>
</dbReference>
<comment type="caution">
    <text evidence="3">The sequence shown here is derived from an EMBL/GenBank/DDBJ whole genome shotgun (WGS) entry which is preliminary data.</text>
</comment>
<protein>
    <recommendedName>
        <fullName evidence="2">Peptidase S9 prolyl oligopeptidase catalytic domain-containing protein</fullName>
    </recommendedName>
</protein>
<sequence length="890" mass="98525">MKVSHIWQAALGYLSTTNVNTGEYIRPLAEEKSGQTCFSKDWLVLGPWQIGTREAAWGSDPTEKYGGFRSLAYDANAIYKSSIANNGTIAWTSLQAKVESYNESYTSAQLDVDFGNVDWAFLQQVYGWAATQWQGWARGTFSINLDSTTSGDFALYTEGILEFWVDKQHYFGGDFYSFRRAPVVLHLENGEHVVDVRLLRDVRAMGGVGKPSLDIKIALERANGTVRNVSELIISDIVAERGTLGSPYASLYLLNEGDQGVDVRNLRWHSRFCDFSSHTSLYIAPGQTRPVVFQVDCNLTNTDDALLEITWDEGFGGEAKSVILNYKLRQRTLHEPQKMTFLHPSGIVSYAIVRPPSMESLRKCGYHKELPVLLAMHGAGLEADDDLVKHSLDPLPDLCAWVIFPTGVTAWSGDDWHVWGSADIEAAIHAIKVWINQVDWQGIGVAVEKWLVTGHSNGGQGAWYVLTHKPDNVIAAAPISGYSSIQNYVPYSFWQPADYGRTAIIHASLNTYRHEIVMINAQGIPILQQHGGADDNVPAYHSRLLSQILQHVDVGSQYVEFPGKPHWWDGVITTKELTRFFQTELEGFRDQASYPLHEWSLVTSNPASIGPKQGIEIIHLINAGQLGKVSIRLNRTESLCVIFTSNVRTFTVNLESSRCRALVIDNVNMDLGYNLPNYVTATKTQGFTQHWTINHDSGYSTSKSISPLHKQNVGIDGILRSLGAFQIVQHSNSRQAAEVALQISRNLCQYFAADTDLEVDYLSARQAQGNIVSIAVGADLPTASGGYETIAVSDDELCIREKTIVHCYGGEKELSAIFLRPLPSARLELVIWAQQARNLGVAARLVPTLTGVGQPDFVILGDALSKGLENAVALGFYDESWGVSRNAFFT</sequence>
<dbReference type="InterPro" id="IPR050955">
    <property type="entry name" value="Plant_Biomass_Hydrol_Est"/>
</dbReference>
<feature type="domain" description="Peptidase S9 prolyl oligopeptidase catalytic" evidence="2">
    <location>
        <begin position="417"/>
        <end position="582"/>
    </location>
</feature>
<dbReference type="EMBL" id="MU003778">
    <property type="protein sequence ID" value="KAF2723182.1"/>
    <property type="molecule type" value="Genomic_DNA"/>
</dbReference>
<evidence type="ECO:0000259" key="2">
    <source>
        <dbReference type="Pfam" id="PF00326"/>
    </source>
</evidence>
<dbReference type="GO" id="GO:0006508">
    <property type="term" value="P:proteolysis"/>
    <property type="evidence" value="ECO:0007669"/>
    <property type="project" value="InterPro"/>
</dbReference>
<keyword evidence="4" id="KW-1185">Reference proteome</keyword>
<dbReference type="PANTHER" id="PTHR43037:SF4">
    <property type="entry name" value="PEPTIDASE S9 PROLYL OLIGOPEPTIDASE CATALYTIC DOMAIN-CONTAINING PROTEIN"/>
    <property type="match status" value="1"/>
</dbReference>
<accession>A0A9P4Q9N2</accession>
<dbReference type="AlphaFoldDB" id="A0A9P4Q9N2"/>
<dbReference type="Proteomes" id="UP000799441">
    <property type="component" value="Unassembled WGS sequence"/>
</dbReference>
<evidence type="ECO:0000313" key="4">
    <source>
        <dbReference type="Proteomes" id="UP000799441"/>
    </source>
</evidence>
<proteinExistence type="predicted"/>
<gene>
    <name evidence="3" type="ORF">K431DRAFT_265302</name>
</gene>
<dbReference type="InterPro" id="IPR029058">
    <property type="entry name" value="AB_hydrolase_fold"/>
</dbReference>
<dbReference type="OrthoDB" id="449091at2759"/>
<name>A0A9P4Q9N2_9PEZI</name>
<organism evidence="3 4">
    <name type="scientific">Polychaeton citri CBS 116435</name>
    <dbReference type="NCBI Taxonomy" id="1314669"/>
    <lineage>
        <taxon>Eukaryota</taxon>
        <taxon>Fungi</taxon>
        <taxon>Dikarya</taxon>
        <taxon>Ascomycota</taxon>
        <taxon>Pezizomycotina</taxon>
        <taxon>Dothideomycetes</taxon>
        <taxon>Dothideomycetidae</taxon>
        <taxon>Capnodiales</taxon>
        <taxon>Capnodiaceae</taxon>
        <taxon>Polychaeton</taxon>
    </lineage>
</organism>
<dbReference type="Gene3D" id="3.40.50.1820">
    <property type="entry name" value="alpha/beta hydrolase"/>
    <property type="match status" value="1"/>
</dbReference>
<dbReference type="GO" id="GO:0008236">
    <property type="term" value="F:serine-type peptidase activity"/>
    <property type="evidence" value="ECO:0007669"/>
    <property type="project" value="InterPro"/>
</dbReference>
<reference evidence="3" key="1">
    <citation type="journal article" date="2020" name="Stud. Mycol.">
        <title>101 Dothideomycetes genomes: a test case for predicting lifestyles and emergence of pathogens.</title>
        <authorList>
            <person name="Haridas S."/>
            <person name="Albert R."/>
            <person name="Binder M."/>
            <person name="Bloem J."/>
            <person name="Labutti K."/>
            <person name="Salamov A."/>
            <person name="Andreopoulos B."/>
            <person name="Baker S."/>
            <person name="Barry K."/>
            <person name="Bills G."/>
            <person name="Bluhm B."/>
            <person name="Cannon C."/>
            <person name="Castanera R."/>
            <person name="Culley D."/>
            <person name="Daum C."/>
            <person name="Ezra D."/>
            <person name="Gonzalez J."/>
            <person name="Henrissat B."/>
            <person name="Kuo A."/>
            <person name="Liang C."/>
            <person name="Lipzen A."/>
            <person name="Lutzoni F."/>
            <person name="Magnuson J."/>
            <person name="Mondo S."/>
            <person name="Nolan M."/>
            <person name="Ohm R."/>
            <person name="Pangilinan J."/>
            <person name="Park H.-J."/>
            <person name="Ramirez L."/>
            <person name="Alfaro M."/>
            <person name="Sun H."/>
            <person name="Tritt A."/>
            <person name="Yoshinaga Y."/>
            <person name="Zwiers L.-H."/>
            <person name="Turgeon B."/>
            <person name="Goodwin S."/>
            <person name="Spatafora J."/>
            <person name="Crous P."/>
            <person name="Grigoriev I."/>
        </authorList>
    </citation>
    <scope>NUCLEOTIDE SEQUENCE</scope>
    <source>
        <strain evidence="3">CBS 116435</strain>
    </source>
</reference>
<dbReference type="SUPFAM" id="SSF53474">
    <property type="entry name" value="alpha/beta-Hydrolases"/>
    <property type="match status" value="1"/>
</dbReference>
<keyword evidence="1" id="KW-0732">Signal</keyword>